<dbReference type="Proteomes" id="UP000435112">
    <property type="component" value="Unassembled WGS sequence"/>
</dbReference>
<protein>
    <recommendedName>
        <fullName evidence="4">Secreted protein</fullName>
    </recommendedName>
</protein>
<evidence type="ECO:0000313" key="3">
    <source>
        <dbReference type="Proteomes" id="UP000435112"/>
    </source>
</evidence>
<organism evidence="2 3">
    <name type="scientific">Phytophthora rubi</name>
    <dbReference type="NCBI Taxonomy" id="129364"/>
    <lineage>
        <taxon>Eukaryota</taxon>
        <taxon>Sar</taxon>
        <taxon>Stramenopiles</taxon>
        <taxon>Oomycota</taxon>
        <taxon>Peronosporomycetes</taxon>
        <taxon>Peronosporales</taxon>
        <taxon>Peronosporaceae</taxon>
        <taxon>Phytophthora</taxon>
    </lineage>
</organism>
<feature type="signal peptide" evidence="1">
    <location>
        <begin position="1"/>
        <end position="15"/>
    </location>
</feature>
<gene>
    <name evidence="2" type="ORF">PR002_g1724</name>
</gene>
<proteinExistence type="predicted"/>
<accession>A0A6A3NSR9</accession>
<dbReference type="EMBL" id="QXFU01000053">
    <property type="protein sequence ID" value="KAE9046300.1"/>
    <property type="molecule type" value="Genomic_DNA"/>
</dbReference>
<name>A0A6A3NSR9_9STRA</name>
<evidence type="ECO:0000313" key="2">
    <source>
        <dbReference type="EMBL" id="KAE9046300.1"/>
    </source>
</evidence>
<reference evidence="2 3" key="1">
    <citation type="submission" date="2018-09" db="EMBL/GenBank/DDBJ databases">
        <title>Genomic investigation of the strawberry pathogen Phytophthora fragariae indicates pathogenicity is determined by transcriptional variation in three key races.</title>
        <authorList>
            <person name="Adams T.M."/>
            <person name="Armitage A.D."/>
            <person name="Sobczyk M.K."/>
            <person name="Bates H.J."/>
            <person name="Dunwell J.M."/>
            <person name="Nellist C.F."/>
            <person name="Harrison R.J."/>
        </authorList>
    </citation>
    <scope>NUCLEOTIDE SEQUENCE [LARGE SCALE GENOMIC DNA]</scope>
    <source>
        <strain evidence="2 3">SCRP324</strain>
    </source>
</reference>
<dbReference type="AlphaFoldDB" id="A0A6A3NSR9"/>
<evidence type="ECO:0000256" key="1">
    <source>
        <dbReference type="SAM" id="SignalP"/>
    </source>
</evidence>
<evidence type="ECO:0008006" key="4">
    <source>
        <dbReference type="Google" id="ProtNLM"/>
    </source>
</evidence>
<comment type="caution">
    <text evidence="2">The sequence shown here is derived from an EMBL/GenBank/DDBJ whole genome shotgun (WGS) entry which is preliminary data.</text>
</comment>
<keyword evidence="1" id="KW-0732">Signal</keyword>
<sequence length="79" mass="8650">MCNILVVSYLHLVSALRVGCAPVAIRARWSTGHTIPSSSRSNALIPSYGRSTAVCRVRRTYPIQPTKTQASQESLVFFA</sequence>
<feature type="chain" id="PRO_5025504109" description="Secreted protein" evidence="1">
    <location>
        <begin position="16"/>
        <end position="79"/>
    </location>
</feature>